<dbReference type="Pfam" id="PF04149">
    <property type="entry name" value="DUF397"/>
    <property type="match status" value="1"/>
</dbReference>
<dbReference type="InterPro" id="IPR007278">
    <property type="entry name" value="DUF397"/>
</dbReference>
<reference evidence="3" key="1">
    <citation type="submission" date="2020-08" db="EMBL/GenBank/DDBJ databases">
        <title>A bifunctional nitrone conjugated secondary metabolite targeting the ribosome.</title>
        <authorList>
            <person name="Limbrick E.M."/>
            <person name="Graf M."/>
            <person name="Derewacz D.K."/>
            <person name="Nguyen F."/>
            <person name="Spraggins J.M."/>
            <person name="Wieland M."/>
            <person name="Ynigez-Gutierrez A.E."/>
            <person name="Reisman B.J."/>
            <person name="Zinshteyn B."/>
            <person name="McCulloch K."/>
            <person name="Iverson T.M."/>
            <person name="Green R."/>
            <person name="Wilson D.N."/>
            <person name="Bachmann B.O."/>
        </authorList>
    </citation>
    <scope>NUCLEOTIDE SEQUENCE</scope>
    <source>
        <strain evidence="3">Africana</strain>
    </source>
</reference>
<evidence type="ECO:0000259" key="2">
    <source>
        <dbReference type="Pfam" id="PF04149"/>
    </source>
</evidence>
<accession>A0A7D6C601</accession>
<name>A0A7D6C601_9ACTN</name>
<sequence length="67" mass="7143">MTAPDVPADRWRKSSRSSASGSNCVEVAELPDALAVRDSKDPGGPALLFDRNAWSSFVTGLRRGPRG</sequence>
<organism evidence="3">
    <name type="scientific">Micromonospora carbonacea</name>
    <dbReference type="NCBI Taxonomy" id="47853"/>
    <lineage>
        <taxon>Bacteria</taxon>
        <taxon>Bacillati</taxon>
        <taxon>Actinomycetota</taxon>
        <taxon>Actinomycetes</taxon>
        <taxon>Micromonosporales</taxon>
        <taxon>Micromonosporaceae</taxon>
        <taxon>Micromonospora</taxon>
    </lineage>
</organism>
<protein>
    <submittedName>
        <fullName evidence="3">DUF397 domain-containing protein</fullName>
    </submittedName>
</protein>
<dbReference type="EMBL" id="CP058905">
    <property type="protein sequence ID" value="QLJ97127.1"/>
    <property type="molecule type" value="Genomic_DNA"/>
</dbReference>
<evidence type="ECO:0000313" key="3">
    <source>
        <dbReference type="EMBL" id="QLJ97127.1"/>
    </source>
</evidence>
<evidence type="ECO:0000256" key="1">
    <source>
        <dbReference type="SAM" id="MobiDB-lite"/>
    </source>
</evidence>
<dbReference type="AlphaFoldDB" id="A0A7D6C601"/>
<proteinExistence type="predicted"/>
<feature type="region of interest" description="Disordered" evidence="1">
    <location>
        <begin position="1"/>
        <end position="23"/>
    </location>
</feature>
<gene>
    <name evidence="3" type="ORF">HZU44_20005</name>
</gene>
<feature type="domain" description="DUF397" evidence="2">
    <location>
        <begin position="10"/>
        <end position="62"/>
    </location>
</feature>